<dbReference type="EMBL" id="LR796208">
    <property type="protein sequence ID" value="CAB4127498.1"/>
    <property type="molecule type" value="Genomic_DNA"/>
</dbReference>
<accession>A0A6J5KY57</accession>
<name>A0A6J5KY57_9CAUD</name>
<gene>
    <name evidence="1" type="ORF">UFOVP84_217</name>
</gene>
<protein>
    <submittedName>
        <fullName evidence="1">Uncharacterized protein</fullName>
    </submittedName>
</protein>
<evidence type="ECO:0000313" key="1">
    <source>
        <dbReference type="EMBL" id="CAB4127498.1"/>
    </source>
</evidence>
<proteinExistence type="predicted"/>
<organism evidence="1">
    <name type="scientific">uncultured Caudovirales phage</name>
    <dbReference type="NCBI Taxonomy" id="2100421"/>
    <lineage>
        <taxon>Viruses</taxon>
        <taxon>Duplodnaviria</taxon>
        <taxon>Heunggongvirae</taxon>
        <taxon>Uroviricota</taxon>
        <taxon>Caudoviricetes</taxon>
        <taxon>Peduoviridae</taxon>
        <taxon>Maltschvirus</taxon>
        <taxon>Maltschvirus maltsch</taxon>
    </lineage>
</organism>
<sequence>MVKDSQVVFELIQEYRFTREDFKEWLDDYAEEILSAAQTASEVDLTPLREWANSDGPVWNSFEVGYETARSRARKLLGNASE</sequence>
<reference evidence="1" key="1">
    <citation type="submission" date="2020-04" db="EMBL/GenBank/DDBJ databases">
        <authorList>
            <person name="Chiriac C."/>
            <person name="Salcher M."/>
            <person name="Ghai R."/>
            <person name="Kavagutti S V."/>
        </authorList>
    </citation>
    <scope>NUCLEOTIDE SEQUENCE</scope>
</reference>